<evidence type="ECO:0000313" key="1">
    <source>
        <dbReference type="EMBL" id="BBH95620.1"/>
    </source>
</evidence>
<accession>A0A455T845</accession>
<proteinExistence type="predicted"/>
<organism evidence="1">
    <name type="scientific">Thermogemmatispora argillosa</name>
    <dbReference type="NCBI Taxonomy" id="2045280"/>
    <lineage>
        <taxon>Bacteria</taxon>
        <taxon>Bacillati</taxon>
        <taxon>Chloroflexota</taxon>
        <taxon>Ktedonobacteria</taxon>
        <taxon>Thermogemmatisporales</taxon>
        <taxon>Thermogemmatisporaceae</taxon>
        <taxon>Thermogemmatispora</taxon>
    </lineage>
</organism>
<reference evidence="1" key="1">
    <citation type="submission" date="2018-12" db="EMBL/GenBank/DDBJ databases">
        <title>Novel natural products biosynthetic potential of the class Ktedonobacteria.</title>
        <authorList>
            <person name="Zheng Y."/>
            <person name="Saitou A."/>
            <person name="Wang C.M."/>
            <person name="Toyoda A."/>
            <person name="Minakuchi Y."/>
            <person name="Sekiguchi Y."/>
            <person name="Ueda K."/>
            <person name="Takano H."/>
            <person name="Sakai Y."/>
            <person name="Yokota A."/>
            <person name="Yabe S."/>
        </authorList>
    </citation>
    <scope>NUCLEOTIDE SEQUENCE</scope>
    <source>
        <strain evidence="1">A3-2</strain>
    </source>
</reference>
<sequence length="266" mass="29871">MQDTLEPLIEKALRGRPRLLEFYLREQSHLPGPRANLTLAYDLAHLLALRVHQEPQAVNVLLTYLLDTEREAIQSNTPAEFTVLCGLVALGACAAVQPDWRAWAFALLEKRALSSCWRLREGVVMAYQQLLSVASAETLERLTRLAAEGSLLQQRAAVAALAEPTLLLDQRFVAAALNIQRQVLERLHQLTPAERRQLAFRSLRQTLSYSLSVVTAAAPDEGFALMQTCATWNDKDIAWILRENLKKKRLARFSAQTAALERLLHS</sequence>
<gene>
    <name evidence="1" type="ORF">KTA_38190</name>
</gene>
<protein>
    <submittedName>
        <fullName evidence="1">Uncharacterized protein</fullName>
    </submittedName>
</protein>
<name>A0A455T845_9CHLR</name>
<dbReference type="EMBL" id="AP019377">
    <property type="protein sequence ID" value="BBH95620.1"/>
    <property type="molecule type" value="Genomic_DNA"/>
</dbReference>
<dbReference type="AlphaFoldDB" id="A0A455T845"/>